<feature type="domain" description="Reverse transcriptase Ty1/copia-type" evidence="1">
    <location>
        <begin position="231"/>
        <end position="313"/>
    </location>
</feature>
<evidence type="ECO:0000259" key="2">
    <source>
        <dbReference type="Pfam" id="PF13976"/>
    </source>
</evidence>
<dbReference type="InterPro" id="IPR013103">
    <property type="entry name" value="RVT_2"/>
</dbReference>
<evidence type="ECO:0000259" key="1">
    <source>
        <dbReference type="Pfam" id="PF07727"/>
    </source>
</evidence>
<dbReference type="InterPro" id="IPR025724">
    <property type="entry name" value="GAG-pre-integrase_dom"/>
</dbReference>
<organism evidence="3 4">
    <name type="scientific">Tanacetum coccineum</name>
    <dbReference type="NCBI Taxonomy" id="301880"/>
    <lineage>
        <taxon>Eukaryota</taxon>
        <taxon>Viridiplantae</taxon>
        <taxon>Streptophyta</taxon>
        <taxon>Embryophyta</taxon>
        <taxon>Tracheophyta</taxon>
        <taxon>Spermatophyta</taxon>
        <taxon>Magnoliopsida</taxon>
        <taxon>eudicotyledons</taxon>
        <taxon>Gunneridae</taxon>
        <taxon>Pentapetalae</taxon>
        <taxon>asterids</taxon>
        <taxon>campanulids</taxon>
        <taxon>Asterales</taxon>
        <taxon>Asteraceae</taxon>
        <taxon>Asteroideae</taxon>
        <taxon>Anthemideae</taxon>
        <taxon>Anthemidinae</taxon>
        <taxon>Tanacetum</taxon>
    </lineage>
</organism>
<dbReference type="Pfam" id="PF13976">
    <property type="entry name" value="gag_pre-integrs"/>
    <property type="match status" value="1"/>
</dbReference>
<name>A0ABQ5GF04_9ASTR</name>
<accession>A0ABQ5GF04</accession>
<keyword evidence="4" id="KW-1185">Reference proteome</keyword>
<sequence>MGKSNRDKKGRVVHWMFNTSNALISCDGLGDYDWSDQAEEGLQLVWVWNQRLKVLDHVSKHNSASMKFKRFDYVDAQGRSKTKGSDCKVVLKALWTGNMSIILLDFEEIDRGYVTFGGNPKKGGKITGRATSDESKLWHRRLGHINFKTMNKLVKGNLVRGLPSKLFENDQTCVACQKGKQHRVLVSPKHFELLDVPNKPNLEDYCYSDDDDDVGAEDDMNNLIHYPDFLNRVYKVEKALYGLHQAPRAWYETLSTYLLDNGFQRGKIDNTLFIRRDKGDILLVQVYVDDIIFGSTKKSLCTEFEKMMHKKFQ</sequence>
<gene>
    <name evidence="3" type="ORF">Tco_1033224</name>
</gene>
<comment type="caution">
    <text evidence="3">The sequence shown here is derived from an EMBL/GenBank/DDBJ whole genome shotgun (WGS) entry which is preliminary data.</text>
</comment>
<protein>
    <submittedName>
        <fullName evidence="3">Uncharacterized mitochondrial protein-like protein</fullName>
    </submittedName>
</protein>
<reference evidence="3" key="2">
    <citation type="submission" date="2022-01" db="EMBL/GenBank/DDBJ databases">
        <authorList>
            <person name="Yamashiro T."/>
            <person name="Shiraishi A."/>
            <person name="Satake H."/>
            <person name="Nakayama K."/>
        </authorList>
    </citation>
    <scope>NUCLEOTIDE SEQUENCE</scope>
</reference>
<reference evidence="3" key="1">
    <citation type="journal article" date="2022" name="Int. J. Mol. Sci.">
        <title>Draft Genome of Tanacetum Coccineum: Genomic Comparison of Closely Related Tanacetum-Family Plants.</title>
        <authorList>
            <person name="Yamashiro T."/>
            <person name="Shiraishi A."/>
            <person name="Nakayama K."/>
            <person name="Satake H."/>
        </authorList>
    </citation>
    <scope>NUCLEOTIDE SEQUENCE</scope>
</reference>
<proteinExistence type="predicted"/>
<evidence type="ECO:0000313" key="3">
    <source>
        <dbReference type="EMBL" id="GJT73938.1"/>
    </source>
</evidence>
<dbReference type="Proteomes" id="UP001151760">
    <property type="component" value="Unassembled WGS sequence"/>
</dbReference>
<feature type="domain" description="GAG-pre-integrase" evidence="2">
    <location>
        <begin position="126"/>
        <end position="181"/>
    </location>
</feature>
<evidence type="ECO:0000313" key="4">
    <source>
        <dbReference type="Proteomes" id="UP001151760"/>
    </source>
</evidence>
<dbReference type="PROSITE" id="PS51257">
    <property type="entry name" value="PROKAR_LIPOPROTEIN"/>
    <property type="match status" value="1"/>
</dbReference>
<dbReference type="EMBL" id="BQNB010018397">
    <property type="protein sequence ID" value="GJT73938.1"/>
    <property type="molecule type" value="Genomic_DNA"/>
</dbReference>
<dbReference type="Pfam" id="PF07727">
    <property type="entry name" value="RVT_2"/>
    <property type="match status" value="1"/>
</dbReference>